<dbReference type="Proteomes" id="UP001500767">
    <property type="component" value="Unassembled WGS sequence"/>
</dbReference>
<evidence type="ECO:0000313" key="2">
    <source>
        <dbReference type="EMBL" id="GAA3556742.1"/>
    </source>
</evidence>
<name>A0ABP6WUX4_9ACTN</name>
<comment type="caution">
    <text evidence="2">The sequence shown here is derived from an EMBL/GenBank/DDBJ whole genome shotgun (WGS) entry which is preliminary data.</text>
</comment>
<evidence type="ECO:0000313" key="3">
    <source>
        <dbReference type="Proteomes" id="UP001500767"/>
    </source>
</evidence>
<reference evidence="3" key="1">
    <citation type="journal article" date="2019" name="Int. J. Syst. Evol. Microbiol.">
        <title>The Global Catalogue of Microorganisms (GCM) 10K type strain sequencing project: providing services to taxonomists for standard genome sequencing and annotation.</title>
        <authorList>
            <consortium name="The Broad Institute Genomics Platform"/>
            <consortium name="The Broad Institute Genome Sequencing Center for Infectious Disease"/>
            <person name="Wu L."/>
            <person name="Ma J."/>
        </authorList>
    </citation>
    <scope>NUCLEOTIDE SEQUENCE [LARGE SCALE GENOMIC DNA]</scope>
    <source>
        <strain evidence="3">JCM 16540</strain>
    </source>
</reference>
<feature type="domain" description="PPM-type phosphatase" evidence="1">
    <location>
        <begin position="120"/>
        <end position="379"/>
    </location>
</feature>
<proteinExistence type="predicted"/>
<accession>A0ABP6WUX4</accession>
<sequence>MTETAPADPGPATLGGGATCPVCGAGVEPGQAFCESCGSALGATPPAAPAAAGLQSVEQTVPIELTRPTSAATPGAAVTLTPTARCLSCGGEVGEDGYCTVCGTKAPSPRDHYVEQPASWVAAVCDRGIKHHRNEDATAVAADPEPGSRAVLVVCDGVSTSSDSDVASLAAARRARDVLVALQPAGLPNPASRSGAIAAAIESAVAQANEAVLAATPADGPDAAACTFAAAVVEGDLVVFGNVGDSRVYWLPDPGGTGMGAEPTELSLDDSMAQARIAMGVDRVTAENGPQAHAITKWLGRDTPDAVPRTGSVLLGHPGWVLVCSDGLWNYCSEADRLGELVASLAGTTASPLELAEALVRWANEQGGRDNVSVALARH</sequence>
<dbReference type="SMART" id="SM00332">
    <property type="entry name" value="PP2Cc"/>
    <property type="match status" value="1"/>
</dbReference>
<dbReference type="SUPFAM" id="SSF81606">
    <property type="entry name" value="PP2C-like"/>
    <property type="match status" value="1"/>
</dbReference>
<dbReference type="CDD" id="cd00143">
    <property type="entry name" value="PP2Cc"/>
    <property type="match status" value="1"/>
</dbReference>
<dbReference type="RefSeq" id="WP_204911969.1">
    <property type="nucleotide sequence ID" value="NZ_BAAAYR010000001.1"/>
</dbReference>
<organism evidence="2 3">
    <name type="scientific">Microlunatus spumicola</name>
    <dbReference type="NCBI Taxonomy" id="81499"/>
    <lineage>
        <taxon>Bacteria</taxon>
        <taxon>Bacillati</taxon>
        <taxon>Actinomycetota</taxon>
        <taxon>Actinomycetes</taxon>
        <taxon>Propionibacteriales</taxon>
        <taxon>Propionibacteriaceae</taxon>
        <taxon>Microlunatus</taxon>
    </lineage>
</organism>
<dbReference type="Gene3D" id="3.60.40.10">
    <property type="entry name" value="PPM-type phosphatase domain"/>
    <property type="match status" value="1"/>
</dbReference>
<gene>
    <name evidence="2" type="ORF">GCM10022197_09920</name>
</gene>
<keyword evidence="3" id="KW-1185">Reference proteome</keyword>
<protein>
    <submittedName>
        <fullName evidence="2">Protein phosphatase 2C domain-containing protein</fullName>
    </submittedName>
</protein>
<dbReference type="InterPro" id="IPR036457">
    <property type="entry name" value="PPM-type-like_dom_sf"/>
</dbReference>
<dbReference type="SMART" id="SM00331">
    <property type="entry name" value="PP2C_SIG"/>
    <property type="match status" value="1"/>
</dbReference>
<dbReference type="Pfam" id="PF13672">
    <property type="entry name" value="PP2C_2"/>
    <property type="match status" value="1"/>
</dbReference>
<dbReference type="PROSITE" id="PS51746">
    <property type="entry name" value="PPM_2"/>
    <property type="match status" value="1"/>
</dbReference>
<dbReference type="EMBL" id="BAAAYR010000001">
    <property type="protein sequence ID" value="GAA3556742.1"/>
    <property type="molecule type" value="Genomic_DNA"/>
</dbReference>
<dbReference type="InterPro" id="IPR001932">
    <property type="entry name" value="PPM-type_phosphatase-like_dom"/>
</dbReference>
<evidence type="ECO:0000259" key="1">
    <source>
        <dbReference type="PROSITE" id="PS51746"/>
    </source>
</evidence>